<dbReference type="PANTHER" id="PTHR42939">
    <property type="entry name" value="ABC TRANSPORTER ATP-BINDING PROTEIN ALBC-RELATED"/>
    <property type="match status" value="1"/>
</dbReference>
<dbReference type="CDD" id="cd03230">
    <property type="entry name" value="ABC_DR_subfamily_A"/>
    <property type="match status" value="1"/>
</dbReference>
<keyword evidence="2" id="KW-0547">Nucleotide-binding</keyword>
<dbReference type="GO" id="GO:0005524">
    <property type="term" value="F:ATP binding"/>
    <property type="evidence" value="ECO:0007669"/>
    <property type="project" value="UniProtKB-KW"/>
</dbReference>
<dbReference type="InterPro" id="IPR003593">
    <property type="entry name" value="AAA+_ATPase"/>
</dbReference>
<accession>A0A1G5VPB0</accession>
<evidence type="ECO:0000256" key="3">
    <source>
        <dbReference type="ARBA" id="ARBA00022840"/>
    </source>
</evidence>
<evidence type="ECO:0000256" key="2">
    <source>
        <dbReference type="ARBA" id="ARBA00022741"/>
    </source>
</evidence>
<dbReference type="Proteomes" id="UP000198756">
    <property type="component" value="Unassembled WGS sequence"/>
</dbReference>
<dbReference type="InterPro" id="IPR003439">
    <property type="entry name" value="ABC_transporter-like_ATP-bd"/>
</dbReference>
<keyword evidence="3 5" id="KW-0067">ATP-binding</keyword>
<keyword evidence="6" id="KW-1185">Reference proteome</keyword>
<dbReference type="SMART" id="SM00382">
    <property type="entry name" value="AAA"/>
    <property type="match status" value="1"/>
</dbReference>
<dbReference type="AlphaFoldDB" id="A0A1G5VPB0"/>
<organism evidence="5 6">
    <name type="scientific">Algoriphagus alkaliphilus</name>
    <dbReference type="NCBI Taxonomy" id="279824"/>
    <lineage>
        <taxon>Bacteria</taxon>
        <taxon>Pseudomonadati</taxon>
        <taxon>Bacteroidota</taxon>
        <taxon>Cytophagia</taxon>
        <taxon>Cytophagales</taxon>
        <taxon>Cyclobacteriaceae</taxon>
        <taxon>Algoriphagus</taxon>
    </lineage>
</organism>
<keyword evidence="1" id="KW-0813">Transport</keyword>
<proteinExistence type="predicted"/>
<feature type="domain" description="ABC transporter" evidence="4">
    <location>
        <begin position="2"/>
        <end position="227"/>
    </location>
</feature>
<name>A0A1G5VPB0_9BACT</name>
<gene>
    <name evidence="5" type="ORF">SAMN03080617_00611</name>
</gene>
<dbReference type="RefSeq" id="WP_092728474.1">
    <property type="nucleotide sequence ID" value="NZ_FMXE01000004.1"/>
</dbReference>
<reference evidence="6" key="1">
    <citation type="submission" date="2016-10" db="EMBL/GenBank/DDBJ databases">
        <authorList>
            <person name="Varghese N."/>
            <person name="Submissions S."/>
        </authorList>
    </citation>
    <scope>NUCLEOTIDE SEQUENCE [LARGE SCALE GENOMIC DNA]</scope>
    <source>
        <strain evidence="6">DSM 22703</strain>
    </source>
</reference>
<sequence>MITVNSIFKKFGKLEVLKDFTLNFERGNSYAIMGPNGSGKTTLIKSILGMVLPDKGEILVKGLSIKGSNDYRKYLGYMPQIGRYPQNMKIGQLFSMMKDMRPEIKTYDLDLVEAYELDKIKDKSLGTLSGGTVQKVSAALAFLFNPEILILDEPTAGLDPIAVEILKSKIKNEREAGKLILVTSHILSDLEELTNHAIYIFEGEVFFNDSIESLKEITSEEKFSPAIAKLMQWSLKKKSTTKAMTYA</sequence>
<dbReference type="PROSITE" id="PS50893">
    <property type="entry name" value="ABC_TRANSPORTER_2"/>
    <property type="match status" value="1"/>
</dbReference>
<dbReference type="GO" id="GO:0016887">
    <property type="term" value="F:ATP hydrolysis activity"/>
    <property type="evidence" value="ECO:0007669"/>
    <property type="project" value="InterPro"/>
</dbReference>
<evidence type="ECO:0000259" key="4">
    <source>
        <dbReference type="PROSITE" id="PS50893"/>
    </source>
</evidence>
<evidence type="ECO:0000313" key="6">
    <source>
        <dbReference type="Proteomes" id="UP000198756"/>
    </source>
</evidence>
<protein>
    <submittedName>
        <fullName evidence="5">Cu-processing system ATP-binding protein</fullName>
    </submittedName>
</protein>
<dbReference type="Gene3D" id="3.40.50.300">
    <property type="entry name" value="P-loop containing nucleotide triphosphate hydrolases"/>
    <property type="match status" value="1"/>
</dbReference>
<dbReference type="InterPro" id="IPR051782">
    <property type="entry name" value="ABC_Transporter_VariousFunc"/>
</dbReference>
<dbReference type="Pfam" id="PF00005">
    <property type="entry name" value="ABC_tran"/>
    <property type="match status" value="1"/>
</dbReference>
<evidence type="ECO:0000256" key="1">
    <source>
        <dbReference type="ARBA" id="ARBA00022448"/>
    </source>
</evidence>
<dbReference type="InterPro" id="IPR027417">
    <property type="entry name" value="P-loop_NTPase"/>
</dbReference>
<dbReference type="OrthoDB" id="977540at2"/>
<dbReference type="STRING" id="279824.SAMN03080617_00611"/>
<dbReference type="EMBL" id="FMXE01000004">
    <property type="protein sequence ID" value="SDA47703.1"/>
    <property type="molecule type" value="Genomic_DNA"/>
</dbReference>
<dbReference type="SUPFAM" id="SSF52540">
    <property type="entry name" value="P-loop containing nucleoside triphosphate hydrolases"/>
    <property type="match status" value="1"/>
</dbReference>
<dbReference type="PANTHER" id="PTHR42939:SF1">
    <property type="entry name" value="ABC TRANSPORTER ATP-BINDING PROTEIN ALBC-RELATED"/>
    <property type="match status" value="1"/>
</dbReference>
<evidence type="ECO:0000313" key="5">
    <source>
        <dbReference type="EMBL" id="SDA47703.1"/>
    </source>
</evidence>